<dbReference type="EMBL" id="KB206960">
    <property type="protein sequence ID" value="ELP86570.1"/>
    <property type="molecule type" value="Genomic_DNA"/>
</dbReference>
<dbReference type="OrthoDB" id="26322at2759"/>
<dbReference type="KEGG" id="eiv:EIN_162040"/>
<evidence type="ECO:0000313" key="1">
    <source>
        <dbReference type="EMBL" id="ELP86570.1"/>
    </source>
</evidence>
<dbReference type="OMA" id="DEWNSNI"/>
<evidence type="ECO:0000313" key="2">
    <source>
        <dbReference type="Proteomes" id="UP000014680"/>
    </source>
</evidence>
<reference evidence="1 2" key="1">
    <citation type="submission" date="2012-10" db="EMBL/GenBank/DDBJ databases">
        <authorList>
            <person name="Zafar N."/>
            <person name="Inman J."/>
            <person name="Hall N."/>
            <person name="Lorenzi H."/>
            <person name="Caler E."/>
        </authorList>
    </citation>
    <scope>NUCLEOTIDE SEQUENCE [LARGE SCALE GENOMIC DNA]</scope>
    <source>
        <strain evidence="1 2">IP1</strain>
    </source>
</reference>
<dbReference type="VEuPathDB" id="AmoebaDB:EIN_162040"/>
<protein>
    <recommendedName>
        <fullName evidence="3">TLDc domain-containing protein</fullName>
    </recommendedName>
</protein>
<name>A0A0A1U4E5_ENTIV</name>
<proteinExistence type="predicted"/>
<dbReference type="Proteomes" id="UP000014680">
    <property type="component" value="Unassembled WGS sequence"/>
</dbReference>
<organism evidence="1 2">
    <name type="scientific">Entamoeba invadens IP1</name>
    <dbReference type="NCBI Taxonomy" id="370355"/>
    <lineage>
        <taxon>Eukaryota</taxon>
        <taxon>Amoebozoa</taxon>
        <taxon>Evosea</taxon>
        <taxon>Archamoebae</taxon>
        <taxon>Mastigamoebida</taxon>
        <taxon>Entamoebidae</taxon>
        <taxon>Entamoeba</taxon>
    </lineage>
</organism>
<dbReference type="RefSeq" id="XP_004185916.1">
    <property type="nucleotide sequence ID" value="XM_004185868.1"/>
</dbReference>
<dbReference type="AlphaFoldDB" id="A0A0A1U4E5"/>
<evidence type="ECO:0008006" key="3">
    <source>
        <dbReference type="Google" id="ProtNLM"/>
    </source>
</evidence>
<dbReference type="GeneID" id="14885579"/>
<sequence length="232" mass="26656">MEVIDGVLSKITDDQVITGKVLKQLITPITLVLSTLSIRQSALDHSKIPPKIAFESPYPTPTNFANYSKLKEFEDEKLTQKMKSWISSTKGHVLYDTETDEWNSDLLKKQTLGAIKTSFYVFSDQNDIFGYYCKYVDKPDECDFVFSIQRHGKVVNKMFKRKSSGKSGLCIGGGNVLFKTEAFAVQSIRERQASWIELDLEKKFVDLKEKYLSKCKYPSFFETKRVIVVKWV</sequence>
<gene>
    <name evidence="1" type="ORF">EIN_162040</name>
</gene>
<keyword evidence="2" id="KW-1185">Reference proteome</keyword>
<accession>A0A0A1U4E5</accession>